<protein>
    <submittedName>
        <fullName evidence="1">Uncharacterized protein</fullName>
    </submittedName>
</protein>
<gene>
    <name evidence="1" type="ORF">Vbra_5142</name>
</gene>
<dbReference type="EMBL" id="CDMY01000264">
    <property type="protein sequence ID" value="CEL98163.1"/>
    <property type="molecule type" value="Genomic_DNA"/>
</dbReference>
<sequence>MTRDEIADIIAVGGQQNKTADFLKFLFSPPQPHNDSRIVGAGQMDALYETAIDKDRDLTLPLEQLQQLERYGRQRLRLPKVNVTDYQETSRHRKSLN</sequence>
<proteinExistence type="predicted"/>
<dbReference type="VEuPathDB" id="CryptoDB:Vbra_5142"/>
<dbReference type="AlphaFoldDB" id="A0A0G4EMG8"/>
<reference evidence="1 2" key="1">
    <citation type="submission" date="2014-11" db="EMBL/GenBank/DDBJ databases">
        <authorList>
            <person name="Zhu J."/>
            <person name="Qi W."/>
            <person name="Song R."/>
        </authorList>
    </citation>
    <scope>NUCLEOTIDE SEQUENCE [LARGE SCALE GENOMIC DNA]</scope>
</reference>
<evidence type="ECO:0000313" key="2">
    <source>
        <dbReference type="Proteomes" id="UP000041254"/>
    </source>
</evidence>
<evidence type="ECO:0000313" key="1">
    <source>
        <dbReference type="EMBL" id="CEL98163.1"/>
    </source>
</evidence>
<organism evidence="1 2">
    <name type="scientific">Vitrella brassicaformis (strain CCMP3155)</name>
    <dbReference type="NCBI Taxonomy" id="1169540"/>
    <lineage>
        <taxon>Eukaryota</taxon>
        <taxon>Sar</taxon>
        <taxon>Alveolata</taxon>
        <taxon>Colpodellida</taxon>
        <taxon>Vitrellaceae</taxon>
        <taxon>Vitrella</taxon>
    </lineage>
</organism>
<accession>A0A0G4EMG8</accession>
<dbReference type="Proteomes" id="UP000041254">
    <property type="component" value="Unassembled WGS sequence"/>
</dbReference>
<keyword evidence="2" id="KW-1185">Reference proteome</keyword>
<name>A0A0G4EMG8_VITBC</name>
<dbReference type="InParanoid" id="A0A0G4EMG8"/>